<proteinExistence type="predicted"/>
<sequence>MAEAPAKARKVIGGIDASGPHPVEYRFTHARSGNRHLMVVFANIYAPDDYGWATGVLGGLRSNILWIRDRFGDGNTYYLCKGMDFGVEQSVIGLITRVMKSLGLTPDDVTLWGSSKGGSAALHFGLSYGFRNIVASVPQLRIGTFVRDVYPDTGRHMLGEAMADDDVRVLDAVLPDLLASGANGDANLYLVSSPQDEQYPTQVEPFLGLLQRYPNFNLIFSESPFITDHGKVTQRNTPPLLGIAYLLVEGIAPRLGITRHGYEEPDADLSGITSFLESTAVVQGSFAAPVVISPQPHDLLPTTDARFTGRAPGAVRVSIWEHGRYLASAPVAADGTWTWQRDQPWSAGEHLLRLFAVDASGYQSGRTEARFTASERQPERAEAQFAAPEQQAALAEGQFAAPVHQSAHADGQFIAPEPQPKPTQAHFSTPEPVMTLLPPLIRTPEPHQQLLDVQVRLTGAANGATQVGFRENGVFLGSCGLDHDGRWLWNADWRWAQGPHTVEVFVVNAVGDESPPALVTFAVIPTPAVPAH</sequence>
<protein>
    <recommendedName>
        <fullName evidence="2">Bacterial Ig-like domain-containing protein</fullName>
    </recommendedName>
</protein>
<evidence type="ECO:0000313" key="1">
    <source>
        <dbReference type="EMBL" id="XDQ05358.1"/>
    </source>
</evidence>
<dbReference type="AlphaFoldDB" id="A0AB39MK72"/>
<organism evidence="1">
    <name type="scientific">Streptomyces sp. R08</name>
    <dbReference type="NCBI Taxonomy" id="3238624"/>
    <lineage>
        <taxon>Bacteria</taxon>
        <taxon>Bacillati</taxon>
        <taxon>Actinomycetota</taxon>
        <taxon>Actinomycetes</taxon>
        <taxon>Kitasatosporales</taxon>
        <taxon>Streptomycetaceae</taxon>
        <taxon>Streptomyces</taxon>
    </lineage>
</organism>
<dbReference type="InterPro" id="IPR029058">
    <property type="entry name" value="AB_hydrolase_fold"/>
</dbReference>
<name>A0AB39MK72_9ACTN</name>
<dbReference type="EMBL" id="CP163431">
    <property type="protein sequence ID" value="XDQ05358.1"/>
    <property type="molecule type" value="Genomic_DNA"/>
</dbReference>
<accession>A0AB39MK72</accession>
<dbReference type="SUPFAM" id="SSF53474">
    <property type="entry name" value="alpha/beta-Hydrolases"/>
    <property type="match status" value="1"/>
</dbReference>
<reference evidence="1" key="1">
    <citation type="submission" date="2024-07" db="EMBL/GenBank/DDBJ databases">
        <authorList>
            <person name="Yu S.T."/>
        </authorList>
    </citation>
    <scope>NUCLEOTIDE SEQUENCE</scope>
    <source>
        <strain evidence="1">R08</strain>
    </source>
</reference>
<dbReference type="RefSeq" id="WP_369190582.1">
    <property type="nucleotide sequence ID" value="NZ_CP163431.1"/>
</dbReference>
<evidence type="ECO:0008006" key="2">
    <source>
        <dbReference type="Google" id="ProtNLM"/>
    </source>
</evidence>
<gene>
    <name evidence="1" type="ORF">AB5J58_36715</name>
</gene>